<accession>A0A9P6PLB7</accession>
<gene>
    <name evidence="2" type="ORF">BG011_001300</name>
</gene>
<dbReference type="AlphaFoldDB" id="A0A9P6PLB7"/>
<evidence type="ECO:0000313" key="3">
    <source>
        <dbReference type="Proteomes" id="UP000726737"/>
    </source>
</evidence>
<protein>
    <submittedName>
        <fullName evidence="2">Uncharacterized protein</fullName>
    </submittedName>
</protein>
<evidence type="ECO:0000313" key="2">
    <source>
        <dbReference type="EMBL" id="KAG0247561.1"/>
    </source>
</evidence>
<dbReference type="OrthoDB" id="2412054at2759"/>
<comment type="caution">
    <text evidence="2">The sequence shown here is derived from an EMBL/GenBank/DDBJ whole genome shotgun (WGS) entry which is preliminary data.</text>
</comment>
<keyword evidence="1" id="KW-0175">Coiled coil</keyword>
<sequence>MTSVRTTCPTTGATAIFERDPTLGMKFQCICGLVFLSRDAVREHYKKKCSSIGAMVTLDHFRTCDSRMVAADEDGDSVADSDSISENEDVNSTSIDVVRHPLLSQRQVVAAFDDGSAFAGKVSSTLDAQSLKNDLVDQRLAGLGKHQEQQSHNLERQMDLMNQELLSRLSRVEQELRELRKLRDQHEQPRALEVDKSSTRG</sequence>
<evidence type="ECO:0000256" key="1">
    <source>
        <dbReference type="SAM" id="Coils"/>
    </source>
</evidence>
<proteinExistence type="predicted"/>
<feature type="coiled-coil region" evidence="1">
    <location>
        <begin position="144"/>
        <end position="189"/>
    </location>
</feature>
<organism evidence="2 3">
    <name type="scientific">Mortierella polycephala</name>
    <dbReference type="NCBI Taxonomy" id="41804"/>
    <lineage>
        <taxon>Eukaryota</taxon>
        <taxon>Fungi</taxon>
        <taxon>Fungi incertae sedis</taxon>
        <taxon>Mucoromycota</taxon>
        <taxon>Mortierellomycotina</taxon>
        <taxon>Mortierellomycetes</taxon>
        <taxon>Mortierellales</taxon>
        <taxon>Mortierellaceae</taxon>
        <taxon>Mortierella</taxon>
    </lineage>
</organism>
<feature type="non-terminal residue" evidence="2">
    <location>
        <position position="201"/>
    </location>
</feature>
<reference evidence="2" key="1">
    <citation type="journal article" date="2020" name="Fungal Divers.">
        <title>Resolving the Mortierellaceae phylogeny through synthesis of multi-gene phylogenetics and phylogenomics.</title>
        <authorList>
            <person name="Vandepol N."/>
            <person name="Liber J."/>
            <person name="Desiro A."/>
            <person name="Na H."/>
            <person name="Kennedy M."/>
            <person name="Barry K."/>
            <person name="Grigoriev I.V."/>
            <person name="Miller A.N."/>
            <person name="O'Donnell K."/>
            <person name="Stajich J.E."/>
            <person name="Bonito G."/>
        </authorList>
    </citation>
    <scope>NUCLEOTIDE SEQUENCE</scope>
    <source>
        <strain evidence="2">KOD948</strain>
    </source>
</reference>
<dbReference type="Proteomes" id="UP000726737">
    <property type="component" value="Unassembled WGS sequence"/>
</dbReference>
<name>A0A9P6PLB7_9FUNG</name>
<keyword evidence="3" id="KW-1185">Reference proteome</keyword>
<dbReference type="EMBL" id="JAAAJA010001324">
    <property type="protein sequence ID" value="KAG0247561.1"/>
    <property type="molecule type" value="Genomic_DNA"/>
</dbReference>